<protein>
    <submittedName>
        <fullName evidence="2">Uncharacterized protein</fullName>
    </submittedName>
</protein>
<proteinExistence type="predicted"/>
<gene>
    <name evidence="2" type="ORF">NDU88_000668</name>
</gene>
<keyword evidence="3" id="KW-1185">Reference proteome</keyword>
<reference evidence="2" key="1">
    <citation type="journal article" date="2022" name="bioRxiv">
        <title>Sequencing and chromosome-scale assembly of the giantPleurodeles waltlgenome.</title>
        <authorList>
            <person name="Brown T."/>
            <person name="Elewa A."/>
            <person name="Iarovenko S."/>
            <person name="Subramanian E."/>
            <person name="Araus A.J."/>
            <person name="Petzold A."/>
            <person name="Susuki M."/>
            <person name="Suzuki K.-i.T."/>
            <person name="Hayashi T."/>
            <person name="Toyoda A."/>
            <person name="Oliveira C."/>
            <person name="Osipova E."/>
            <person name="Leigh N.D."/>
            <person name="Simon A."/>
            <person name="Yun M.H."/>
        </authorList>
    </citation>
    <scope>NUCLEOTIDE SEQUENCE</scope>
    <source>
        <strain evidence="2">20211129_DDA</strain>
        <tissue evidence="2">Liver</tissue>
    </source>
</reference>
<evidence type="ECO:0000256" key="1">
    <source>
        <dbReference type="SAM" id="MobiDB-lite"/>
    </source>
</evidence>
<dbReference type="EMBL" id="JANPWB010000003">
    <property type="protein sequence ID" value="KAJ1196804.1"/>
    <property type="molecule type" value="Genomic_DNA"/>
</dbReference>
<dbReference type="Proteomes" id="UP001066276">
    <property type="component" value="Chromosome 2_1"/>
</dbReference>
<sequence>MLLLPLAPVMSGRERSRILLPRLHPCSPGDSQSEASGGSSRTSAGEGFSGRFKGTACLAGSVLGQSGPSRHPGSVPLAGHQGGINARLCTGHICEQPPIHRSMPAITLHRTAPLWAHMGPGEEAVRPRSNNVTIVGRRD</sequence>
<feature type="compositionally biased region" description="Polar residues" evidence="1">
    <location>
        <begin position="29"/>
        <end position="43"/>
    </location>
</feature>
<evidence type="ECO:0000313" key="3">
    <source>
        <dbReference type="Proteomes" id="UP001066276"/>
    </source>
</evidence>
<comment type="caution">
    <text evidence="2">The sequence shown here is derived from an EMBL/GenBank/DDBJ whole genome shotgun (WGS) entry which is preliminary data.</text>
</comment>
<accession>A0AAV7V5N9</accession>
<organism evidence="2 3">
    <name type="scientific">Pleurodeles waltl</name>
    <name type="common">Iberian ribbed newt</name>
    <dbReference type="NCBI Taxonomy" id="8319"/>
    <lineage>
        <taxon>Eukaryota</taxon>
        <taxon>Metazoa</taxon>
        <taxon>Chordata</taxon>
        <taxon>Craniata</taxon>
        <taxon>Vertebrata</taxon>
        <taxon>Euteleostomi</taxon>
        <taxon>Amphibia</taxon>
        <taxon>Batrachia</taxon>
        <taxon>Caudata</taxon>
        <taxon>Salamandroidea</taxon>
        <taxon>Salamandridae</taxon>
        <taxon>Pleurodelinae</taxon>
        <taxon>Pleurodeles</taxon>
    </lineage>
</organism>
<name>A0AAV7V5N9_PLEWA</name>
<feature type="region of interest" description="Disordered" evidence="1">
    <location>
        <begin position="20"/>
        <end position="48"/>
    </location>
</feature>
<evidence type="ECO:0000313" key="2">
    <source>
        <dbReference type="EMBL" id="KAJ1196804.1"/>
    </source>
</evidence>
<dbReference type="AlphaFoldDB" id="A0AAV7V5N9"/>